<evidence type="ECO:0000313" key="2">
    <source>
        <dbReference type="Proteomes" id="UP001229025"/>
    </source>
</evidence>
<evidence type="ECO:0000313" key="1">
    <source>
        <dbReference type="EMBL" id="MDI5886082.1"/>
    </source>
</evidence>
<sequence length="49" mass="5523">MTSNRDLLSLLADYEAQRRRFNADRRATASILDRLADGPDSSEQSADPR</sequence>
<reference evidence="2" key="2">
    <citation type="submission" date="2023-07" db="EMBL/GenBank/DDBJ databases">
        <title>Genome-based characterization of strain KMM 296 and proposal for reclassification of Cobetia litoralis and Cobetia pacifica, and emended description of the species Cobetia amphilecti and Cobetia marina.</title>
        <authorList>
            <person name="Balabanova L."/>
            <person name="Nedashkovskaya O."/>
        </authorList>
    </citation>
    <scope>NUCLEOTIDE SEQUENCE [LARGE SCALE GENOMIC DNA]</scope>
    <source>
        <strain evidence="2">NRIC 0815</strain>
    </source>
</reference>
<dbReference type="EMBL" id="JASCSA010000025">
    <property type="protein sequence ID" value="MDI5886082.1"/>
    <property type="molecule type" value="Genomic_DNA"/>
</dbReference>
<protein>
    <submittedName>
        <fullName evidence="1">Uncharacterized protein</fullName>
    </submittedName>
</protein>
<dbReference type="RefSeq" id="WP_284727623.1">
    <property type="nucleotide sequence ID" value="NZ_JASCSA010000025.1"/>
</dbReference>
<organism evidence="1 2">
    <name type="scientific">Cobetia amphilecti</name>
    <dbReference type="NCBI Taxonomy" id="1055104"/>
    <lineage>
        <taxon>Bacteria</taxon>
        <taxon>Pseudomonadati</taxon>
        <taxon>Pseudomonadota</taxon>
        <taxon>Gammaproteobacteria</taxon>
        <taxon>Oceanospirillales</taxon>
        <taxon>Halomonadaceae</taxon>
        <taxon>Cobetia</taxon>
    </lineage>
</organism>
<accession>A0ABT6UX64</accession>
<dbReference type="Proteomes" id="UP001229025">
    <property type="component" value="Unassembled WGS sequence"/>
</dbReference>
<gene>
    <name evidence="1" type="ORF">QLT01_17195</name>
</gene>
<keyword evidence="2" id="KW-1185">Reference proteome</keyword>
<comment type="caution">
    <text evidence="1">The sequence shown here is derived from an EMBL/GenBank/DDBJ whole genome shotgun (WGS) entry which is preliminary data.</text>
</comment>
<reference evidence="1 2" key="1">
    <citation type="submission" date="2023-04" db="EMBL/GenBank/DDBJ databases">
        <authorList>
            <person name="Otstavnykh N."/>
            <person name="Seitkalieva A."/>
            <person name="Bystritskaya E."/>
        </authorList>
    </citation>
    <scope>NUCLEOTIDE SEQUENCE [LARGE SCALE GENOMIC DNA]</scope>
    <source>
        <strain evidence="1 2">NRIC 0815</strain>
    </source>
</reference>
<proteinExistence type="predicted"/>
<name>A0ABT6UX64_9GAMM</name>